<reference evidence="16" key="2">
    <citation type="submission" date="2025-09" db="UniProtKB">
        <authorList>
            <consortium name="Ensembl"/>
        </authorList>
    </citation>
    <scope>IDENTIFICATION</scope>
</reference>
<keyword evidence="17" id="KW-1185">Reference proteome</keyword>
<comment type="cofactor">
    <cofactor evidence="1">
        <name>Mg(2+)</name>
        <dbReference type="ChEBI" id="CHEBI:18420"/>
    </cofactor>
</comment>
<evidence type="ECO:0000256" key="8">
    <source>
        <dbReference type="ARBA" id="ARBA00022801"/>
    </source>
</evidence>
<evidence type="ECO:0000256" key="2">
    <source>
        <dbReference type="ARBA" id="ARBA00004123"/>
    </source>
</evidence>
<keyword evidence="10" id="KW-0234">DNA repair</keyword>
<dbReference type="PANTHER" id="PTHR16171:SF13">
    <property type="entry name" value="BASIC IMMUNOGLOBULIN-LIKE VARIABLE MOTIF-CONTAINING PROTEIN"/>
    <property type="match status" value="1"/>
</dbReference>
<evidence type="ECO:0000259" key="14">
    <source>
        <dbReference type="SMART" id="SM00484"/>
    </source>
</evidence>
<feature type="region of interest" description="Disordered" evidence="13">
    <location>
        <begin position="553"/>
        <end position="581"/>
    </location>
</feature>
<dbReference type="GO" id="GO:0008821">
    <property type="term" value="F:crossover junction DNA endonuclease activity"/>
    <property type="evidence" value="ECO:0007669"/>
    <property type="project" value="UniProtKB-ARBA"/>
</dbReference>
<proteinExistence type="inferred from homology"/>
<dbReference type="InterPro" id="IPR019974">
    <property type="entry name" value="XPG_CS"/>
</dbReference>
<evidence type="ECO:0000256" key="1">
    <source>
        <dbReference type="ARBA" id="ARBA00001946"/>
    </source>
</evidence>
<feature type="compositionally biased region" description="Polar residues" evidence="13">
    <location>
        <begin position="941"/>
        <end position="952"/>
    </location>
</feature>
<feature type="domain" description="XPG-I" evidence="14">
    <location>
        <begin position="683"/>
        <end position="752"/>
    </location>
</feature>
<dbReference type="PANTHER" id="PTHR16171">
    <property type="entry name" value="DNA REPAIR PROTEIN COMPLEMENTING XP-G CELLS-RELATED"/>
    <property type="match status" value="1"/>
</dbReference>
<keyword evidence="7" id="KW-0227">DNA damage</keyword>
<dbReference type="FunFam" id="1.10.150.20:FF:000030">
    <property type="entry name" value="Flap endonuclease GEN-like 1"/>
    <property type="match status" value="1"/>
</dbReference>
<feature type="region of interest" description="Disordered" evidence="13">
    <location>
        <begin position="335"/>
        <end position="356"/>
    </location>
</feature>
<dbReference type="InterPro" id="IPR008918">
    <property type="entry name" value="HhH2"/>
</dbReference>
<dbReference type="Pfam" id="PF00752">
    <property type="entry name" value="XPG_N"/>
    <property type="match status" value="1"/>
</dbReference>
<dbReference type="CDD" id="cd09904">
    <property type="entry name" value="H3TH_XPG"/>
    <property type="match status" value="1"/>
</dbReference>
<keyword evidence="9" id="KW-0460">Magnesium</keyword>
<dbReference type="Pfam" id="PF00867">
    <property type="entry name" value="XPG_I"/>
    <property type="match status" value="1"/>
</dbReference>
<feature type="compositionally biased region" description="Basic and acidic residues" evidence="13">
    <location>
        <begin position="965"/>
        <end position="983"/>
    </location>
</feature>
<feature type="region of interest" description="Disordered" evidence="13">
    <location>
        <begin position="139"/>
        <end position="160"/>
    </location>
</feature>
<evidence type="ECO:0000256" key="6">
    <source>
        <dbReference type="ARBA" id="ARBA00022759"/>
    </source>
</evidence>
<dbReference type="GO" id="GO:0046872">
    <property type="term" value="F:metal ion binding"/>
    <property type="evidence" value="ECO:0007669"/>
    <property type="project" value="UniProtKB-KW"/>
</dbReference>
<accession>A0A8C4R0W5</accession>
<evidence type="ECO:0000256" key="12">
    <source>
        <dbReference type="ARBA" id="ARBA00038112"/>
    </source>
</evidence>
<dbReference type="Ensembl" id="ENSEBUT00000023292.1">
    <property type="protein sequence ID" value="ENSEBUP00000022716.1"/>
    <property type="gene ID" value="ENSEBUG00000013929.1"/>
</dbReference>
<dbReference type="Gene3D" id="1.10.150.20">
    <property type="entry name" value="5' to 3' exonuclease, C-terminal subdomain"/>
    <property type="match status" value="1"/>
</dbReference>
<dbReference type="PRINTS" id="PR00066">
    <property type="entry name" value="XRODRMPGMNTG"/>
</dbReference>
<dbReference type="Gene3D" id="3.40.50.1010">
    <property type="entry name" value="5'-nuclease"/>
    <property type="match status" value="2"/>
</dbReference>
<evidence type="ECO:0000256" key="9">
    <source>
        <dbReference type="ARBA" id="ARBA00022842"/>
    </source>
</evidence>
<evidence type="ECO:0000256" key="10">
    <source>
        <dbReference type="ARBA" id="ARBA00023204"/>
    </source>
</evidence>
<evidence type="ECO:0000313" key="17">
    <source>
        <dbReference type="Proteomes" id="UP000694388"/>
    </source>
</evidence>
<protein>
    <recommendedName>
        <fullName evidence="18">DNA repair protein complementing XP-G cells</fullName>
    </recommendedName>
</protein>
<dbReference type="InterPro" id="IPR006084">
    <property type="entry name" value="XPG/Rad2"/>
</dbReference>
<evidence type="ECO:0000256" key="5">
    <source>
        <dbReference type="ARBA" id="ARBA00022723"/>
    </source>
</evidence>
<keyword evidence="11" id="KW-0539">Nucleus</keyword>
<dbReference type="SMART" id="SM00484">
    <property type="entry name" value="XPGI"/>
    <property type="match status" value="1"/>
</dbReference>
<feature type="compositionally biased region" description="Polar residues" evidence="13">
    <location>
        <begin position="553"/>
        <end position="575"/>
    </location>
</feature>
<evidence type="ECO:0000313" key="16">
    <source>
        <dbReference type="Ensembl" id="ENSEBUP00000022716.1"/>
    </source>
</evidence>
<dbReference type="GO" id="GO:0005634">
    <property type="term" value="C:nucleus"/>
    <property type="evidence" value="ECO:0007669"/>
    <property type="project" value="UniProtKB-SubCell"/>
</dbReference>
<feature type="compositionally biased region" description="Basic residues" evidence="13">
    <location>
        <begin position="1031"/>
        <end position="1049"/>
    </location>
</feature>
<dbReference type="SMART" id="SM00279">
    <property type="entry name" value="HhH2"/>
    <property type="match status" value="1"/>
</dbReference>
<dbReference type="GO" id="GO:0017108">
    <property type="term" value="F:5'-flap endonuclease activity"/>
    <property type="evidence" value="ECO:0007669"/>
    <property type="project" value="UniProtKB-ARBA"/>
</dbReference>
<evidence type="ECO:0008006" key="18">
    <source>
        <dbReference type="Google" id="ProtNLM"/>
    </source>
</evidence>
<reference evidence="16" key="1">
    <citation type="submission" date="2025-08" db="UniProtKB">
        <authorList>
            <consortium name="Ensembl"/>
        </authorList>
    </citation>
    <scope>IDENTIFICATION</scope>
</reference>
<dbReference type="PRINTS" id="PR00853">
    <property type="entry name" value="XPGRADSUPER"/>
</dbReference>
<dbReference type="GO" id="GO:0003697">
    <property type="term" value="F:single-stranded DNA binding"/>
    <property type="evidence" value="ECO:0007669"/>
    <property type="project" value="InterPro"/>
</dbReference>
<dbReference type="CDD" id="cd09868">
    <property type="entry name" value="PIN_XPG_RAD2"/>
    <property type="match status" value="2"/>
</dbReference>
<dbReference type="InterPro" id="IPR001044">
    <property type="entry name" value="XPG/Rad2_eukaryotes"/>
</dbReference>
<dbReference type="AlphaFoldDB" id="A0A8C4R0W5"/>
<dbReference type="GeneTree" id="ENSGT00940000163631"/>
<keyword evidence="5" id="KW-0479">Metal-binding</keyword>
<keyword evidence="4" id="KW-0540">Nuclease</keyword>
<evidence type="ECO:0000256" key="3">
    <source>
        <dbReference type="ARBA" id="ARBA00005283"/>
    </source>
</evidence>
<evidence type="ECO:0000259" key="15">
    <source>
        <dbReference type="SMART" id="SM00485"/>
    </source>
</evidence>
<dbReference type="InterPro" id="IPR036279">
    <property type="entry name" value="5-3_exonuclease_C_sf"/>
</dbReference>
<dbReference type="InterPro" id="IPR029060">
    <property type="entry name" value="PIN-like_dom_sf"/>
</dbReference>
<dbReference type="SUPFAM" id="SSF47807">
    <property type="entry name" value="5' to 3' exonuclease, C-terminal subdomain"/>
    <property type="match status" value="1"/>
</dbReference>
<name>A0A8C4R0W5_EPTBU</name>
<sequence length="1049" mass="117072">MSKSRIFKPQTSFAAMGVKGLWTLLGPTGQTSSLERLRGKVLAVDLSIWLNQAIKGVRDRKGFRMQHAHLLTLFHRICKLLYYGIKPVFVFDGMAPLLKRKTLAARQRERENAECDSSRLAKRMLRVVLKQQALATAIGGSPPRSAEVPGPSSRKGEEEDVFRLPPLSEESNRILEEEEKEEEEQYLAEKQLRDDLQGAWVEADLVEPAELDSLPCEIQHELLLEQRERLKRRPQHAIPKESLDFSKFQLDGLLKRSQLTRRLDSITKQMGQSNYPCPVEGSIEARCLISEDGGHYILVEGLKNLKAQTGEAEEHSPNRYLSECSNQGLDKIEAEDRGTDRKSAGRPTSSSSINPLIESISEAVHKDSVKKLLPLKEGLTNRQSHELVIDDINLPNTGYKPDSVNEHSKDHKGSRLLRWTSKTSPSQLLAKKIAKTRVEMLDSETESSSDGSVCGKAREVNSEDVNNAESGASIQEAGYEVTRSSSKDGIGILDDVDNLMENSAKLDTECSLGGTKEHLSATAGVFAPIKTPICITAEETKVPAETAQLFQSSTEQRFGTSTAPQDVQSTTFSHSESSDETDFLDVQSCEISSDGEDCMEGHVTTVESAVVQTLGSPSVEEEHSSDEMVETTEFSGIMEEEFPRLQEKLQLEGQEIQKQQSDQHRRAATVTQQMQLECQDLLRLFGLPYVEAPGEAEAQCAALDLGDKTHGTITDDSDIWLFGGRYVYRHFFSSTHDVQLYQATEIHRMLGLDRRQLVNLAYLLGSDYTNGVPGVGCILAVEILNEFSEPGKEPFLCLKEWWETARKTGGIVVHPSRVRRKLVDIEFPPGFPEAAVAQAYLEPAVDTRQGSFTWGSPLPSQIKEFCLRRFGWNFSKTDEQLRPVLQQMSKEQKKQTLMDSFISVDQPQETIIWSKRLSKAVLGMKQKMECSASEPRPDTNPPSGNQQSNQVGAVSGGFLSHGFVEDDSRHSPPSEALIEEKKNWGKKRKAERYNTTNKYCHNMMSSDSSSDDASDRDFVPHGLRVSARPVFSRRGHRKRGRGQASSKKS</sequence>
<keyword evidence="8" id="KW-0378">Hydrolase</keyword>
<comment type="similarity">
    <text evidence="3">Belongs to the XPG/RAD2 endonuclease family. XPG subfamily.</text>
</comment>
<dbReference type="SUPFAM" id="SSF88723">
    <property type="entry name" value="PIN domain-like"/>
    <property type="match status" value="1"/>
</dbReference>
<feature type="domain" description="XPG N-terminal" evidence="15">
    <location>
        <begin position="16"/>
        <end position="113"/>
    </location>
</feature>
<feature type="region of interest" description="Disordered" evidence="13">
    <location>
        <begin position="965"/>
        <end position="1049"/>
    </location>
</feature>
<evidence type="ECO:0000256" key="4">
    <source>
        <dbReference type="ARBA" id="ARBA00022722"/>
    </source>
</evidence>
<dbReference type="GO" id="GO:0006289">
    <property type="term" value="P:nucleotide-excision repair"/>
    <property type="evidence" value="ECO:0007669"/>
    <property type="project" value="InterPro"/>
</dbReference>
<dbReference type="GO" id="GO:0000400">
    <property type="term" value="F:four-way junction DNA binding"/>
    <property type="evidence" value="ECO:0007669"/>
    <property type="project" value="UniProtKB-ARBA"/>
</dbReference>
<evidence type="ECO:0000256" key="13">
    <source>
        <dbReference type="SAM" id="MobiDB-lite"/>
    </source>
</evidence>
<comment type="similarity">
    <text evidence="12">Belongs to the XPG/RAD2 endonuclease family. GEN subfamily.</text>
</comment>
<dbReference type="SMART" id="SM00485">
    <property type="entry name" value="XPGN"/>
    <property type="match status" value="1"/>
</dbReference>
<dbReference type="PROSITE" id="PS00842">
    <property type="entry name" value="XPG_2"/>
    <property type="match status" value="1"/>
</dbReference>
<dbReference type="InterPro" id="IPR006086">
    <property type="entry name" value="XPG-I_dom"/>
</dbReference>
<evidence type="ECO:0000256" key="7">
    <source>
        <dbReference type="ARBA" id="ARBA00022763"/>
    </source>
</evidence>
<organism evidence="16 17">
    <name type="scientific">Eptatretus burgeri</name>
    <name type="common">Inshore hagfish</name>
    <dbReference type="NCBI Taxonomy" id="7764"/>
    <lineage>
        <taxon>Eukaryota</taxon>
        <taxon>Metazoa</taxon>
        <taxon>Chordata</taxon>
        <taxon>Craniata</taxon>
        <taxon>Vertebrata</taxon>
        <taxon>Cyclostomata</taxon>
        <taxon>Myxini</taxon>
        <taxon>Myxiniformes</taxon>
        <taxon>Myxinidae</taxon>
        <taxon>Eptatretinae</taxon>
        <taxon>Eptatretus</taxon>
    </lineage>
</organism>
<dbReference type="InterPro" id="IPR006085">
    <property type="entry name" value="XPG_DNA_repair_N"/>
</dbReference>
<dbReference type="Proteomes" id="UP000694388">
    <property type="component" value="Unplaced"/>
</dbReference>
<evidence type="ECO:0000256" key="11">
    <source>
        <dbReference type="ARBA" id="ARBA00023242"/>
    </source>
</evidence>
<dbReference type="PROSITE" id="PS00841">
    <property type="entry name" value="XPG_1"/>
    <property type="match status" value="1"/>
</dbReference>
<feature type="region of interest" description="Disordered" evidence="13">
    <location>
        <begin position="926"/>
        <end position="953"/>
    </location>
</feature>
<comment type="subcellular location">
    <subcellularLocation>
        <location evidence="2">Nucleus</location>
    </subcellularLocation>
</comment>
<keyword evidence="6" id="KW-0255">Endonuclease</keyword>